<evidence type="ECO:0000259" key="8">
    <source>
        <dbReference type="PROSITE" id="PS50156"/>
    </source>
</evidence>
<comment type="caution">
    <text evidence="9">The sequence shown here is derived from an EMBL/GenBank/DDBJ whole genome shotgun (WGS) entry which is preliminary data.</text>
</comment>
<proteinExistence type="inferred from homology"/>
<dbReference type="Pfam" id="PF03176">
    <property type="entry name" value="MMPL"/>
    <property type="match status" value="2"/>
</dbReference>
<protein>
    <submittedName>
        <fullName evidence="9">MMPL family transporter</fullName>
    </submittedName>
</protein>
<keyword evidence="10" id="KW-1185">Reference proteome</keyword>
<dbReference type="InterPro" id="IPR004869">
    <property type="entry name" value="MMPL_dom"/>
</dbReference>
<evidence type="ECO:0000256" key="6">
    <source>
        <dbReference type="ARBA" id="ARBA00023136"/>
    </source>
</evidence>
<evidence type="ECO:0000313" key="9">
    <source>
        <dbReference type="EMBL" id="NDL60552.1"/>
    </source>
</evidence>
<dbReference type="SUPFAM" id="SSF82866">
    <property type="entry name" value="Multidrug efflux transporter AcrB transmembrane domain"/>
    <property type="match status" value="2"/>
</dbReference>
<accession>A0A7K3MC68</accession>
<feature type="transmembrane region" description="Helical" evidence="7">
    <location>
        <begin position="273"/>
        <end position="299"/>
    </location>
</feature>
<dbReference type="Proteomes" id="UP000460435">
    <property type="component" value="Unassembled WGS sequence"/>
</dbReference>
<dbReference type="InterPro" id="IPR000731">
    <property type="entry name" value="SSD"/>
</dbReference>
<name>A0A7K3MC68_9ACTN</name>
<dbReference type="EMBL" id="WLZY01000012">
    <property type="protein sequence ID" value="NDL60552.1"/>
    <property type="molecule type" value="Genomic_DNA"/>
</dbReference>
<evidence type="ECO:0000256" key="3">
    <source>
        <dbReference type="ARBA" id="ARBA00022475"/>
    </source>
</evidence>
<sequence>MATFLYRLGRFAFRRRWTIALGWVMLLVLAVIGAASTNDEPVESFDIPGMESSETMDLLNERFPGMAADGATGRVVFAAPDGETLTDPSHEQVVQSVVREIGQVPGLAHVTDPFQSGAISPSGDVAYAEVTFEASVLNSEEQEALLEVAENGRDAGLTVEIGGAVAAPEMDDGEIGELIGIAIAALVLVITFGSFVAAGLPLLNAVVGVGVTLSLITIATRFFELSGDASVLALMLGLALAIDYSLFIAFRYRHELTADRGLEEAAGRAVGTAGNAVVFAGLTVVIALAGLTVVGIPVLTQMGLAAAMAVAIAVIAALTLLPAMFSFAGRRILGGRIARRRERASNDNGKTVGLSWAQMVTRNPLRVLLVAFLAVGTLAVPAMSTQLGIPDDGTYAEDDTRRQAYDLLADGFGPGVNGPLAVVVDGAGAGPVDATLPHVVEVISELDNVVIAEPTAVDEAGATGVISVVAETGPGAEETKGLVDDIRDVAPQIEAETGAVITVTGPTAVTIDFSQKMSEALTPYLSVVVGLSFVLMILVFRSILVPLKAALGFLVTMGATFGATVAVFQWGWLADVLGVEQTGPIFSLLPVVLIGVVFGLAMDYQVFLVTRMREEHVHGMAATPAVISGFQHSARVVTAAAIIMISVFGAFIFDEGFIKQISFALAFAVFIDAFVVRMTIVPAVLALLGERAWWMPRWLDRLVPNVDVEGEKLRDQLDWTDQPAQPDETAVAR</sequence>
<dbReference type="PROSITE" id="PS50156">
    <property type="entry name" value="SSD"/>
    <property type="match status" value="1"/>
</dbReference>
<feature type="transmembrane region" description="Helical" evidence="7">
    <location>
        <begin position="178"/>
        <end position="198"/>
    </location>
</feature>
<feature type="transmembrane region" description="Helical" evidence="7">
    <location>
        <begin position="636"/>
        <end position="653"/>
    </location>
</feature>
<feature type="transmembrane region" description="Helical" evidence="7">
    <location>
        <begin position="205"/>
        <end position="223"/>
    </location>
</feature>
<dbReference type="AlphaFoldDB" id="A0A7K3MC68"/>
<organism evidence="9 10">
    <name type="scientific">Phytoactinopolyspora mesophila</name>
    <dbReference type="NCBI Taxonomy" id="2650750"/>
    <lineage>
        <taxon>Bacteria</taxon>
        <taxon>Bacillati</taxon>
        <taxon>Actinomycetota</taxon>
        <taxon>Actinomycetes</taxon>
        <taxon>Jiangellales</taxon>
        <taxon>Jiangellaceae</taxon>
        <taxon>Phytoactinopolyspora</taxon>
    </lineage>
</organism>
<feature type="transmembrane region" description="Helical" evidence="7">
    <location>
        <begin position="665"/>
        <end position="688"/>
    </location>
</feature>
<dbReference type="InterPro" id="IPR050545">
    <property type="entry name" value="Mycobact_MmpL"/>
</dbReference>
<keyword evidence="6 7" id="KW-0472">Membrane</keyword>
<evidence type="ECO:0000256" key="1">
    <source>
        <dbReference type="ARBA" id="ARBA00004651"/>
    </source>
</evidence>
<comment type="subcellular location">
    <subcellularLocation>
        <location evidence="1">Cell membrane</location>
        <topology evidence="1">Multi-pass membrane protein</topology>
    </subcellularLocation>
</comment>
<reference evidence="9 10" key="1">
    <citation type="submission" date="2019-11" db="EMBL/GenBank/DDBJ databases">
        <authorList>
            <person name="Li X.-J."/>
            <person name="Feng X.-M."/>
        </authorList>
    </citation>
    <scope>NUCLEOTIDE SEQUENCE [LARGE SCALE GENOMIC DNA]</scope>
    <source>
        <strain evidence="9 10">XMNu-373</strain>
    </source>
</reference>
<comment type="similarity">
    <text evidence="2">Belongs to the resistance-nodulation-cell division (RND) (TC 2.A.6) family. MmpL subfamily.</text>
</comment>
<feature type="transmembrane region" description="Helical" evidence="7">
    <location>
        <begin position="229"/>
        <end position="252"/>
    </location>
</feature>
<keyword evidence="5 7" id="KW-1133">Transmembrane helix</keyword>
<keyword evidence="4 7" id="KW-0812">Transmembrane</keyword>
<feature type="domain" description="SSD" evidence="8">
    <location>
        <begin position="178"/>
        <end position="327"/>
    </location>
</feature>
<feature type="transmembrane region" description="Helical" evidence="7">
    <location>
        <begin position="585"/>
        <end position="604"/>
    </location>
</feature>
<feature type="transmembrane region" description="Helical" evidence="7">
    <location>
        <begin position="524"/>
        <end position="544"/>
    </location>
</feature>
<evidence type="ECO:0000256" key="2">
    <source>
        <dbReference type="ARBA" id="ARBA00010157"/>
    </source>
</evidence>
<dbReference type="GO" id="GO:0005886">
    <property type="term" value="C:plasma membrane"/>
    <property type="evidence" value="ECO:0007669"/>
    <property type="project" value="UniProtKB-SubCell"/>
</dbReference>
<evidence type="ECO:0000313" key="10">
    <source>
        <dbReference type="Proteomes" id="UP000460435"/>
    </source>
</evidence>
<dbReference type="PANTHER" id="PTHR33406:SF11">
    <property type="entry name" value="MEMBRANE PROTEIN SCO6666-RELATED"/>
    <property type="match status" value="1"/>
</dbReference>
<dbReference type="Gene3D" id="1.20.1640.10">
    <property type="entry name" value="Multidrug efflux transporter AcrB transmembrane domain"/>
    <property type="match status" value="2"/>
</dbReference>
<evidence type="ECO:0000256" key="5">
    <source>
        <dbReference type="ARBA" id="ARBA00022989"/>
    </source>
</evidence>
<dbReference type="PANTHER" id="PTHR33406">
    <property type="entry name" value="MEMBRANE PROTEIN MJ1562-RELATED"/>
    <property type="match status" value="1"/>
</dbReference>
<evidence type="ECO:0000256" key="7">
    <source>
        <dbReference type="SAM" id="Phobius"/>
    </source>
</evidence>
<feature type="transmembrane region" description="Helical" evidence="7">
    <location>
        <begin position="305"/>
        <end position="333"/>
    </location>
</feature>
<keyword evidence="3" id="KW-1003">Cell membrane</keyword>
<feature type="transmembrane region" description="Helical" evidence="7">
    <location>
        <begin position="551"/>
        <end position="573"/>
    </location>
</feature>
<gene>
    <name evidence="9" type="ORF">F7O44_26075</name>
</gene>
<feature type="transmembrane region" description="Helical" evidence="7">
    <location>
        <begin position="367"/>
        <end position="389"/>
    </location>
</feature>
<evidence type="ECO:0000256" key="4">
    <source>
        <dbReference type="ARBA" id="ARBA00022692"/>
    </source>
</evidence>